<organism evidence="1 2">
    <name type="scientific">Dyella japonica A8</name>
    <dbReference type="NCBI Taxonomy" id="1217721"/>
    <lineage>
        <taxon>Bacteria</taxon>
        <taxon>Pseudomonadati</taxon>
        <taxon>Pseudomonadota</taxon>
        <taxon>Gammaproteobacteria</taxon>
        <taxon>Lysobacterales</taxon>
        <taxon>Rhodanobacteraceae</taxon>
        <taxon>Dyella</taxon>
    </lineage>
</organism>
<dbReference type="RefSeq" id="WP_019465871.1">
    <property type="nucleotide sequence ID" value="NZ_ALOY01000165.1"/>
</dbReference>
<dbReference type="Proteomes" id="UP000027987">
    <property type="component" value="Chromosome"/>
</dbReference>
<dbReference type="HOGENOM" id="CLU_1736798_0_0_6"/>
<evidence type="ECO:0008006" key="3">
    <source>
        <dbReference type="Google" id="ProtNLM"/>
    </source>
</evidence>
<dbReference type="EMBL" id="CP008884">
    <property type="protein sequence ID" value="AIF49509.1"/>
    <property type="molecule type" value="Genomic_DNA"/>
</dbReference>
<reference evidence="1 2" key="1">
    <citation type="submission" date="2014-07" db="EMBL/GenBank/DDBJ databases">
        <title>Complete Genome Sequence of Dyella japonica Strain A8 Isolated from Malaysian Tropical Soil.</title>
        <authorList>
            <person name="Hui R.K.H."/>
            <person name="Chen J.-W."/>
            <person name="Chan K.-G."/>
            <person name="Leung F.C.C."/>
        </authorList>
    </citation>
    <scope>NUCLEOTIDE SEQUENCE [LARGE SCALE GENOMIC DNA]</scope>
    <source>
        <strain evidence="1 2">A8</strain>
    </source>
</reference>
<dbReference type="InterPro" id="IPR019587">
    <property type="entry name" value="Polyketide_cyclase/dehydratase"/>
</dbReference>
<dbReference type="CDD" id="cd07812">
    <property type="entry name" value="SRPBCC"/>
    <property type="match status" value="1"/>
</dbReference>
<dbReference type="OrthoDB" id="5951835at2"/>
<keyword evidence="2" id="KW-1185">Reference proteome</keyword>
<evidence type="ECO:0000313" key="2">
    <source>
        <dbReference type="Proteomes" id="UP000027987"/>
    </source>
</evidence>
<accession>A0A075K5T4</accession>
<dbReference type="KEGG" id="dja:HY57_20705"/>
<dbReference type="InterPro" id="IPR023393">
    <property type="entry name" value="START-like_dom_sf"/>
</dbReference>
<dbReference type="Gene3D" id="3.30.530.20">
    <property type="match status" value="1"/>
</dbReference>
<sequence length="155" mass="17422">MALRRQSVFVPREPGEVFALVDDVASMHRWLDRCIRVQKYHGGENAVGDALRCVYQGVTRHGVLTGAIVAREPRRSLACEYAGRFIHVALDFSLSPRGEGTYLTHTVQVTPTSWLARWSLPLIRRLLDRHVAGTVHALRRCLLAAPEDLVVMSPR</sequence>
<name>A0A075K5T4_9GAMM</name>
<evidence type="ECO:0000313" key="1">
    <source>
        <dbReference type="EMBL" id="AIF49509.1"/>
    </source>
</evidence>
<gene>
    <name evidence="1" type="ORF">HY57_20705</name>
</gene>
<dbReference type="SUPFAM" id="SSF55961">
    <property type="entry name" value="Bet v1-like"/>
    <property type="match status" value="1"/>
</dbReference>
<dbReference type="Pfam" id="PF10604">
    <property type="entry name" value="Polyketide_cyc2"/>
    <property type="match status" value="1"/>
</dbReference>
<dbReference type="AlphaFoldDB" id="A0A075K5T4"/>
<dbReference type="PATRIC" id="fig|1217721.7.peg.4242"/>
<protein>
    <recommendedName>
        <fullName evidence="3">Polyketide cyclase</fullName>
    </recommendedName>
</protein>
<proteinExistence type="predicted"/>